<dbReference type="Pfam" id="PF01464">
    <property type="entry name" value="SLT"/>
    <property type="match status" value="1"/>
</dbReference>
<comment type="similarity">
    <text evidence="2">Belongs to the virb1 family.</text>
</comment>
<feature type="domain" description="Transglycosylase SLT" evidence="4">
    <location>
        <begin position="154"/>
        <end position="250"/>
    </location>
</feature>
<name>A0AAU7XAV1_9HYPH</name>
<dbReference type="SUPFAM" id="SSF53955">
    <property type="entry name" value="Lysozyme-like"/>
    <property type="match status" value="1"/>
</dbReference>
<evidence type="ECO:0000313" key="5">
    <source>
        <dbReference type="EMBL" id="XBY45224.1"/>
    </source>
</evidence>
<evidence type="ECO:0000256" key="1">
    <source>
        <dbReference type="ARBA" id="ARBA00007734"/>
    </source>
</evidence>
<dbReference type="PANTHER" id="PTHR37423">
    <property type="entry name" value="SOLUBLE LYTIC MUREIN TRANSGLYCOSYLASE-RELATED"/>
    <property type="match status" value="1"/>
</dbReference>
<comment type="similarity">
    <text evidence="1">Belongs to the transglycosylase Slt family.</text>
</comment>
<dbReference type="PANTHER" id="PTHR37423:SF2">
    <property type="entry name" value="MEMBRANE-BOUND LYTIC MUREIN TRANSGLYCOSYLASE C"/>
    <property type="match status" value="1"/>
</dbReference>
<evidence type="ECO:0000256" key="2">
    <source>
        <dbReference type="ARBA" id="ARBA00009387"/>
    </source>
</evidence>
<dbReference type="InterPro" id="IPR023346">
    <property type="entry name" value="Lysozyme-like_dom_sf"/>
</dbReference>
<dbReference type="Gene3D" id="1.10.530.10">
    <property type="match status" value="1"/>
</dbReference>
<dbReference type="KEGG" id="mflg:ABS361_02720"/>
<accession>A0AAU7XAV1</accession>
<feature type="region of interest" description="Disordered" evidence="3">
    <location>
        <begin position="283"/>
        <end position="315"/>
    </location>
</feature>
<dbReference type="EMBL" id="CP158568">
    <property type="protein sequence ID" value="XBY45224.1"/>
    <property type="molecule type" value="Genomic_DNA"/>
</dbReference>
<proteinExistence type="inferred from homology"/>
<dbReference type="AlphaFoldDB" id="A0AAU7XAV1"/>
<dbReference type="RefSeq" id="WP_407050314.1">
    <property type="nucleotide sequence ID" value="NZ_CP158568.1"/>
</dbReference>
<gene>
    <name evidence="5" type="ORF">ABS361_02720</name>
</gene>
<sequence length="315" mass="32871">MPSDPAPIDTGGPIDAPAALGNRFDDAFGMFGGPAPVQEPKVELASYEAPVAGDALGYAAEPAPSHAGAILAPPKTAPLAQPIAAAERVLPMPQAKPRVPKAPIQLASLEPSAATAVSPPAAAPAQPSPALAVAPVLGDEPRKMPKAALPYIDIIRREARKNAVPVWLAVGVAWVESKFDPKLRGSHGVVGLMQVMPSTARYQGYRGETAKLFDAETNIIWGTKELGWDYAKANGDICLTIAKYKGGIATRHVNAGAQRYCDQVYMITGMGNAPNYLNRVAAEKPKSGPSKAAAAKARKKTAEAEAQLPPGVQVR</sequence>
<reference evidence="5" key="1">
    <citation type="submission" date="2024-06" db="EMBL/GenBank/DDBJ databases">
        <title>Methylostella associata gen. nov., sp. nov., a novel Ancalomicrobiaceae-affiliated facultatively methylotrophic bacteria that feed on methanotrophs of the genus Methylococcus.</title>
        <authorList>
            <person name="Saltykova V."/>
            <person name="Danilova O.V."/>
            <person name="Oshkin I.Y."/>
            <person name="Belova S.E."/>
            <person name="Pimenov N.V."/>
            <person name="Dedysh S.N."/>
        </authorList>
    </citation>
    <scope>NUCLEOTIDE SEQUENCE</scope>
    <source>
        <strain evidence="5">S20</strain>
    </source>
</reference>
<organism evidence="5">
    <name type="scientific">Methyloraptor flagellatus</name>
    <dbReference type="NCBI Taxonomy" id="3162530"/>
    <lineage>
        <taxon>Bacteria</taxon>
        <taxon>Pseudomonadati</taxon>
        <taxon>Pseudomonadota</taxon>
        <taxon>Alphaproteobacteria</taxon>
        <taxon>Hyphomicrobiales</taxon>
        <taxon>Ancalomicrobiaceae</taxon>
        <taxon>Methyloraptor</taxon>
    </lineage>
</organism>
<evidence type="ECO:0000259" key="4">
    <source>
        <dbReference type="Pfam" id="PF01464"/>
    </source>
</evidence>
<evidence type="ECO:0000256" key="3">
    <source>
        <dbReference type="SAM" id="MobiDB-lite"/>
    </source>
</evidence>
<dbReference type="InterPro" id="IPR008258">
    <property type="entry name" value="Transglycosylase_SLT_dom_1"/>
</dbReference>
<protein>
    <submittedName>
        <fullName evidence="5">Transglycosylase SLT domain-containing protein</fullName>
    </submittedName>
</protein>